<dbReference type="STRING" id="1298594.GCA_001312465_01249"/>
<dbReference type="GO" id="GO:0006508">
    <property type="term" value="P:proteolysis"/>
    <property type="evidence" value="ECO:0007669"/>
    <property type="project" value="UniProtKB-KW"/>
</dbReference>
<keyword evidence="4" id="KW-0788">Thiol protease</keyword>
<dbReference type="AlphaFoldDB" id="A0A2S7ZCV1"/>
<sequence>METMFNYDDLIGIPFVDGGRDITGLDCWGLALELFKRQGYIIHDYSISSEEAHVISDTMQHDLNEMWQKIEEPKIGCLVIIRLAENEWANHCGVYIGDGHFIHAYCHETGVVIDRVRKWKSRILGFYIPTERVLYND</sequence>
<evidence type="ECO:0000313" key="7">
    <source>
        <dbReference type="Proteomes" id="UP000237916"/>
    </source>
</evidence>
<evidence type="ECO:0000256" key="1">
    <source>
        <dbReference type="ARBA" id="ARBA00007074"/>
    </source>
</evidence>
<dbReference type="PROSITE" id="PS51935">
    <property type="entry name" value="NLPC_P60"/>
    <property type="match status" value="1"/>
</dbReference>
<evidence type="ECO:0000256" key="2">
    <source>
        <dbReference type="ARBA" id="ARBA00022670"/>
    </source>
</evidence>
<dbReference type="EMBL" id="PPDB01000001">
    <property type="protein sequence ID" value="PQL21050.1"/>
    <property type="molecule type" value="Genomic_DNA"/>
</dbReference>
<dbReference type="RefSeq" id="WP_105090477.1">
    <property type="nucleotide sequence ID" value="NZ_PPDB01000001.1"/>
</dbReference>
<keyword evidence="2" id="KW-0645">Protease</keyword>
<feature type="domain" description="NlpC/P60" evidence="5">
    <location>
        <begin position="1"/>
        <end position="134"/>
    </location>
</feature>
<protein>
    <recommendedName>
        <fullName evidence="5">NlpC/P60 domain-containing protein</fullName>
    </recommendedName>
</protein>
<evidence type="ECO:0000313" key="6">
    <source>
        <dbReference type="EMBL" id="PQL21050.1"/>
    </source>
</evidence>
<accession>A0A2S7ZCV1</accession>
<evidence type="ECO:0000256" key="3">
    <source>
        <dbReference type="ARBA" id="ARBA00022801"/>
    </source>
</evidence>
<dbReference type="SUPFAM" id="SSF54001">
    <property type="entry name" value="Cysteine proteinases"/>
    <property type="match status" value="1"/>
</dbReference>
<dbReference type="Proteomes" id="UP000237916">
    <property type="component" value="Unassembled WGS sequence"/>
</dbReference>
<keyword evidence="7" id="KW-1185">Reference proteome</keyword>
<dbReference type="Gene3D" id="3.90.1720.10">
    <property type="entry name" value="endopeptidase domain like (from Nostoc punctiforme)"/>
    <property type="match status" value="1"/>
</dbReference>
<evidence type="ECO:0000259" key="5">
    <source>
        <dbReference type="PROSITE" id="PS51935"/>
    </source>
</evidence>
<dbReference type="GO" id="GO:0008234">
    <property type="term" value="F:cysteine-type peptidase activity"/>
    <property type="evidence" value="ECO:0007669"/>
    <property type="project" value="UniProtKB-KW"/>
</dbReference>
<comment type="similarity">
    <text evidence="1">Belongs to the peptidase C40 family.</text>
</comment>
<dbReference type="InterPro" id="IPR000064">
    <property type="entry name" value="NLP_P60_dom"/>
</dbReference>
<dbReference type="InterPro" id="IPR038765">
    <property type="entry name" value="Papain-like_cys_pep_sf"/>
</dbReference>
<evidence type="ECO:0000256" key="4">
    <source>
        <dbReference type="ARBA" id="ARBA00022807"/>
    </source>
</evidence>
<proteinExistence type="inferred from homology"/>
<comment type="caution">
    <text evidence="6">The sequence shown here is derived from an EMBL/GenBank/DDBJ whole genome shotgun (WGS) entry which is preliminary data.</text>
</comment>
<name>A0A2S7ZCV1_9FIRM</name>
<dbReference type="Pfam" id="PF00877">
    <property type="entry name" value="NLPC_P60"/>
    <property type="match status" value="1"/>
</dbReference>
<dbReference type="OrthoDB" id="9808890at2"/>
<gene>
    <name evidence="6" type="ORF">VEHSUH05_01110</name>
</gene>
<keyword evidence="3" id="KW-0378">Hydrolase</keyword>
<reference evidence="6 7" key="1">
    <citation type="submission" date="2018-01" db="EMBL/GenBank/DDBJ databases">
        <title>Draft genome sequences of clinical isolates and type strains of oral Veillonella including Veillonella infantum sp., nov.</title>
        <authorList>
            <person name="Mashima I."/>
            <person name="Liao Y.-C."/>
            <person name="Sabharwal A."/>
            <person name="Haase E.M."/>
            <person name="Nakazawa F."/>
            <person name="Scannapieco F.A."/>
        </authorList>
    </citation>
    <scope>NUCLEOTIDE SEQUENCE [LARGE SCALE GENOMIC DNA]</scope>
    <source>
        <strain evidence="6 7">JCM 15641</strain>
    </source>
</reference>
<organism evidence="6 7">
    <name type="scientific">Veillonella denticariosi JCM 15641</name>
    <dbReference type="NCBI Taxonomy" id="1298594"/>
    <lineage>
        <taxon>Bacteria</taxon>
        <taxon>Bacillati</taxon>
        <taxon>Bacillota</taxon>
        <taxon>Negativicutes</taxon>
        <taxon>Veillonellales</taxon>
        <taxon>Veillonellaceae</taxon>
        <taxon>Veillonella</taxon>
    </lineage>
</organism>